<dbReference type="AlphaFoldDB" id="A0A2A7HPG6"/>
<reference evidence="1 2" key="1">
    <citation type="submission" date="2017-09" db="EMBL/GenBank/DDBJ databases">
        <title>Large-scale bioinformatics analysis of Bacillus genomes uncovers conserved roles of natural products in bacterial physiology.</title>
        <authorList>
            <consortium name="Agbiome Team Llc"/>
            <person name="Bleich R.M."/>
            <person name="Grubbs K.J."/>
            <person name="Santa Maria K.C."/>
            <person name="Allen S.E."/>
            <person name="Farag S."/>
            <person name="Shank E.A."/>
            <person name="Bowers A."/>
        </authorList>
    </citation>
    <scope>NUCLEOTIDE SEQUENCE [LARGE SCALE GENOMIC DNA]</scope>
    <source>
        <strain evidence="1 2">AFS096845</strain>
    </source>
</reference>
<proteinExistence type="predicted"/>
<organism evidence="1 2">
    <name type="scientific">Bacillus cereus</name>
    <dbReference type="NCBI Taxonomy" id="1396"/>
    <lineage>
        <taxon>Bacteria</taxon>
        <taxon>Bacillati</taxon>
        <taxon>Bacillota</taxon>
        <taxon>Bacilli</taxon>
        <taxon>Bacillales</taxon>
        <taxon>Bacillaceae</taxon>
        <taxon>Bacillus</taxon>
        <taxon>Bacillus cereus group</taxon>
    </lineage>
</organism>
<sequence>MALQVPLHMITRPTNSSYACLIRMFTGLMCDFYITKKKAPVMDAFFVFNPSSLLPPKRIHCPN</sequence>
<comment type="caution">
    <text evidence="1">The sequence shown here is derived from an EMBL/GenBank/DDBJ whole genome shotgun (WGS) entry which is preliminary data.</text>
</comment>
<protein>
    <submittedName>
        <fullName evidence="1">Uncharacterized protein</fullName>
    </submittedName>
</protein>
<evidence type="ECO:0000313" key="2">
    <source>
        <dbReference type="Proteomes" id="UP000220006"/>
    </source>
</evidence>
<gene>
    <name evidence="1" type="ORF">COM96_28255</name>
</gene>
<dbReference type="EMBL" id="NVLK01000113">
    <property type="protein sequence ID" value="PEC18886.1"/>
    <property type="molecule type" value="Genomic_DNA"/>
</dbReference>
<accession>A0A2A7HPG6</accession>
<name>A0A2A7HPG6_BACCE</name>
<evidence type="ECO:0000313" key="1">
    <source>
        <dbReference type="EMBL" id="PEC18886.1"/>
    </source>
</evidence>
<dbReference type="Proteomes" id="UP000220006">
    <property type="component" value="Unassembled WGS sequence"/>
</dbReference>